<dbReference type="EMBL" id="JAYMYQ010000001">
    <property type="protein sequence ID" value="KAK7361391.1"/>
    <property type="molecule type" value="Genomic_DNA"/>
</dbReference>
<keyword evidence="2" id="KW-1185">Reference proteome</keyword>
<sequence>MELIYLVGNGHPKTGAPLSIQTDGSTLQPNDDYHIVSLTAMLLEGPSCYMGLGRVSFKLKGVRANTQITCMAGSLTRGVHIHGNSGIKFVGVGVRMHGATVYVQQDRAGALGFVQQGAYPPDNQNEWSFVTGLYLKEESFSSALQIA</sequence>
<reference evidence="1 2" key="1">
    <citation type="submission" date="2024-01" db="EMBL/GenBank/DDBJ databases">
        <title>The genomes of 5 underutilized Papilionoideae crops provide insights into root nodulation and disease resistanc.</title>
        <authorList>
            <person name="Jiang F."/>
        </authorList>
    </citation>
    <scope>NUCLEOTIDE SEQUENCE [LARGE SCALE GENOMIC DNA]</scope>
    <source>
        <strain evidence="1">LVBAO_FW01</strain>
        <tissue evidence="1">Leaves</tissue>
    </source>
</reference>
<accession>A0AAN9MWR4</accession>
<gene>
    <name evidence="1" type="ORF">VNO77_03448</name>
</gene>
<name>A0AAN9MWR4_CANGL</name>
<evidence type="ECO:0000313" key="2">
    <source>
        <dbReference type="Proteomes" id="UP001367508"/>
    </source>
</evidence>
<dbReference type="AlphaFoldDB" id="A0AAN9MWR4"/>
<proteinExistence type="predicted"/>
<organism evidence="1 2">
    <name type="scientific">Canavalia gladiata</name>
    <name type="common">Sword bean</name>
    <name type="synonym">Dolichos gladiatus</name>
    <dbReference type="NCBI Taxonomy" id="3824"/>
    <lineage>
        <taxon>Eukaryota</taxon>
        <taxon>Viridiplantae</taxon>
        <taxon>Streptophyta</taxon>
        <taxon>Embryophyta</taxon>
        <taxon>Tracheophyta</taxon>
        <taxon>Spermatophyta</taxon>
        <taxon>Magnoliopsida</taxon>
        <taxon>eudicotyledons</taxon>
        <taxon>Gunneridae</taxon>
        <taxon>Pentapetalae</taxon>
        <taxon>rosids</taxon>
        <taxon>fabids</taxon>
        <taxon>Fabales</taxon>
        <taxon>Fabaceae</taxon>
        <taxon>Papilionoideae</taxon>
        <taxon>50 kb inversion clade</taxon>
        <taxon>NPAAA clade</taxon>
        <taxon>indigoferoid/millettioid clade</taxon>
        <taxon>Phaseoleae</taxon>
        <taxon>Canavalia</taxon>
    </lineage>
</organism>
<comment type="caution">
    <text evidence="1">The sequence shown here is derived from an EMBL/GenBank/DDBJ whole genome shotgun (WGS) entry which is preliminary data.</text>
</comment>
<dbReference type="Proteomes" id="UP001367508">
    <property type="component" value="Unassembled WGS sequence"/>
</dbReference>
<evidence type="ECO:0000313" key="1">
    <source>
        <dbReference type="EMBL" id="KAK7361391.1"/>
    </source>
</evidence>
<protein>
    <submittedName>
        <fullName evidence="1">Uncharacterized protein</fullName>
    </submittedName>
</protein>